<evidence type="ECO:0000313" key="1">
    <source>
        <dbReference type="EMBL" id="NMH86600.1"/>
    </source>
</evidence>
<dbReference type="RefSeq" id="WP_169670283.1">
    <property type="nucleotide sequence ID" value="NZ_JABBHF010000002.1"/>
</dbReference>
<sequence>MENGHLLIINIDDGKLYYKVNSFKEWVRIATKCKYEVIRELDKDNKLNLG</sequence>
<accession>A0ABX1RUB7</accession>
<protein>
    <submittedName>
        <fullName evidence="1">Uncharacterized protein</fullName>
    </submittedName>
</protein>
<comment type="caution">
    <text evidence="1">The sequence shown here is derived from an EMBL/GenBank/DDBJ whole genome shotgun (WGS) entry which is preliminary data.</text>
</comment>
<evidence type="ECO:0000313" key="2">
    <source>
        <dbReference type="Proteomes" id="UP000746690"/>
    </source>
</evidence>
<gene>
    <name evidence="1" type="ORF">HHX25_03730</name>
</gene>
<proteinExistence type="predicted"/>
<reference evidence="1 2" key="1">
    <citation type="submission" date="2020-04" db="EMBL/GenBank/DDBJ databases">
        <title>A Flavivirga sp. nov.</title>
        <authorList>
            <person name="Sun X."/>
        </authorList>
    </citation>
    <scope>NUCLEOTIDE SEQUENCE [LARGE SCALE GENOMIC DNA]</scope>
    <source>
        <strain evidence="1 2">Y03</strain>
    </source>
</reference>
<keyword evidence="2" id="KW-1185">Reference proteome</keyword>
<dbReference type="Proteomes" id="UP000746690">
    <property type="component" value="Unassembled WGS sequence"/>
</dbReference>
<organism evidence="1 2">
    <name type="scientific">Flavivirga algicola</name>
    <dbReference type="NCBI Taxonomy" id="2729136"/>
    <lineage>
        <taxon>Bacteria</taxon>
        <taxon>Pseudomonadati</taxon>
        <taxon>Bacteroidota</taxon>
        <taxon>Flavobacteriia</taxon>
        <taxon>Flavobacteriales</taxon>
        <taxon>Flavobacteriaceae</taxon>
        <taxon>Flavivirga</taxon>
    </lineage>
</organism>
<dbReference type="EMBL" id="JABBHF010000002">
    <property type="protein sequence ID" value="NMH86600.1"/>
    <property type="molecule type" value="Genomic_DNA"/>
</dbReference>
<name>A0ABX1RUB7_9FLAO</name>